<gene>
    <name evidence="1" type="ORF">AHLFYP4_00249</name>
</gene>
<evidence type="ECO:0000313" key="1">
    <source>
        <dbReference type="EMBL" id="VYS75218.1"/>
    </source>
</evidence>
<accession>A0A6N2R413</accession>
<name>A0A6N2R413_ANAHA</name>
<protein>
    <submittedName>
        <fullName evidence="1">Uncharacterized protein</fullName>
    </submittedName>
</protein>
<dbReference type="EMBL" id="CACRSX010000006">
    <property type="protein sequence ID" value="VYS75218.1"/>
    <property type="molecule type" value="Genomic_DNA"/>
</dbReference>
<dbReference type="RefSeq" id="WP_118628064.1">
    <property type="nucleotide sequence ID" value="NZ_CACRSX010000006.1"/>
</dbReference>
<proteinExistence type="predicted"/>
<dbReference type="AlphaFoldDB" id="A0A6N2R413"/>
<organism evidence="1">
    <name type="scientific">Anaerostipes hadrus</name>
    <dbReference type="NCBI Taxonomy" id="649756"/>
    <lineage>
        <taxon>Bacteria</taxon>
        <taxon>Bacillati</taxon>
        <taxon>Bacillota</taxon>
        <taxon>Clostridia</taxon>
        <taxon>Lachnospirales</taxon>
        <taxon>Lachnospiraceae</taxon>
        <taxon>Anaerostipes</taxon>
    </lineage>
</organism>
<reference evidence="1" key="1">
    <citation type="submission" date="2019-11" db="EMBL/GenBank/DDBJ databases">
        <authorList>
            <person name="Feng L."/>
        </authorList>
    </citation>
    <scope>NUCLEOTIDE SEQUENCE</scope>
    <source>
        <strain evidence="1">AhadrusLFYP4</strain>
    </source>
</reference>
<sequence>MITKTQFKDAVKKTIICTIMNQPEIIYNLDQDEDGAMKILVGFYKRLIKKLYRKRGELKDCNEINEIYVIAFECLYKEDGETPAYVIYEENMLCLSSINALTQMCQEVIDNYYCELTSEIQKELEEE</sequence>